<reference evidence="18" key="1">
    <citation type="journal article" date="2014" name="Proc. Natl. Acad. Sci. U.S.A.">
        <title>Extensive sampling of basidiomycete genomes demonstrates inadequacy of the white-rot/brown-rot paradigm for wood decay fungi.</title>
        <authorList>
            <person name="Riley R."/>
            <person name="Salamov A.A."/>
            <person name="Brown D.W."/>
            <person name="Nagy L.G."/>
            <person name="Floudas D."/>
            <person name="Held B.W."/>
            <person name="Levasseur A."/>
            <person name="Lombard V."/>
            <person name="Morin E."/>
            <person name="Otillar R."/>
            <person name="Lindquist E.A."/>
            <person name="Sun H."/>
            <person name="LaButti K.M."/>
            <person name="Schmutz J."/>
            <person name="Jabbour D."/>
            <person name="Luo H."/>
            <person name="Baker S.E."/>
            <person name="Pisabarro A.G."/>
            <person name="Walton J.D."/>
            <person name="Blanchette R.A."/>
            <person name="Henrissat B."/>
            <person name="Martin F."/>
            <person name="Cullen D."/>
            <person name="Hibbett D.S."/>
            <person name="Grigoriev I.V."/>
        </authorList>
    </citation>
    <scope>NUCLEOTIDE SEQUENCE [LARGE SCALE GENOMIC DNA]</scope>
    <source>
        <strain evidence="18">MUCL 33604</strain>
    </source>
</reference>
<evidence type="ECO:0000256" key="12">
    <source>
        <dbReference type="ARBA" id="ARBA00023180"/>
    </source>
</evidence>
<protein>
    <recommendedName>
        <fullName evidence="3">ferric-chelate reductase (NADPH)</fullName>
        <ecNumber evidence="3">1.16.1.9</ecNumber>
    </recommendedName>
</protein>
<dbReference type="Pfam" id="PF08030">
    <property type="entry name" value="NAD_binding_6"/>
    <property type="match status" value="1"/>
</dbReference>
<dbReference type="FunCoup" id="A0A067Q3F2">
    <property type="interactions" value="197"/>
</dbReference>
<feature type="transmembrane region" description="Helical" evidence="15">
    <location>
        <begin position="223"/>
        <end position="242"/>
    </location>
</feature>
<organism evidence="17 18">
    <name type="scientific">Jaapia argillacea MUCL 33604</name>
    <dbReference type="NCBI Taxonomy" id="933084"/>
    <lineage>
        <taxon>Eukaryota</taxon>
        <taxon>Fungi</taxon>
        <taxon>Dikarya</taxon>
        <taxon>Basidiomycota</taxon>
        <taxon>Agaricomycotina</taxon>
        <taxon>Agaricomycetes</taxon>
        <taxon>Agaricomycetidae</taxon>
        <taxon>Jaapiales</taxon>
        <taxon>Jaapiaceae</taxon>
        <taxon>Jaapia</taxon>
    </lineage>
</organism>
<keyword evidence="5" id="KW-1003">Cell membrane</keyword>
<dbReference type="InterPro" id="IPR039261">
    <property type="entry name" value="FNR_nucleotide-bd"/>
</dbReference>
<evidence type="ECO:0000256" key="11">
    <source>
        <dbReference type="ARBA" id="ARBA00023136"/>
    </source>
</evidence>
<dbReference type="OrthoDB" id="17725at2759"/>
<evidence type="ECO:0000256" key="13">
    <source>
        <dbReference type="ARBA" id="ARBA00048483"/>
    </source>
</evidence>
<evidence type="ECO:0000256" key="1">
    <source>
        <dbReference type="ARBA" id="ARBA00004651"/>
    </source>
</evidence>
<evidence type="ECO:0000256" key="10">
    <source>
        <dbReference type="ARBA" id="ARBA00023065"/>
    </source>
</evidence>
<dbReference type="GO" id="GO:0052851">
    <property type="term" value="F:ferric-chelate reductase (NADPH) activity"/>
    <property type="evidence" value="ECO:0007669"/>
    <property type="project" value="UniProtKB-EC"/>
</dbReference>
<evidence type="ECO:0000259" key="16">
    <source>
        <dbReference type="PROSITE" id="PS51384"/>
    </source>
</evidence>
<keyword evidence="6 15" id="KW-0812">Transmembrane</keyword>
<dbReference type="Pfam" id="PF01794">
    <property type="entry name" value="Ferric_reduct"/>
    <property type="match status" value="1"/>
</dbReference>
<dbReference type="STRING" id="933084.A0A067Q3F2"/>
<dbReference type="PANTHER" id="PTHR32361">
    <property type="entry name" value="FERRIC/CUPRIC REDUCTASE TRANSMEMBRANE COMPONENT"/>
    <property type="match status" value="1"/>
</dbReference>
<dbReference type="CDD" id="cd06186">
    <property type="entry name" value="NOX_Duox_like_FAD_NADP"/>
    <property type="match status" value="1"/>
</dbReference>
<dbReference type="Proteomes" id="UP000027265">
    <property type="component" value="Unassembled WGS sequence"/>
</dbReference>
<feature type="transmembrane region" description="Helical" evidence="15">
    <location>
        <begin position="33"/>
        <end position="54"/>
    </location>
</feature>
<dbReference type="PROSITE" id="PS51384">
    <property type="entry name" value="FAD_FR"/>
    <property type="match status" value="1"/>
</dbReference>
<comment type="similarity">
    <text evidence="2">Belongs to the ferric reductase (FRE) family.</text>
</comment>
<evidence type="ECO:0000256" key="7">
    <source>
        <dbReference type="ARBA" id="ARBA00022982"/>
    </source>
</evidence>
<keyword evidence="7" id="KW-0249">Electron transport</keyword>
<dbReference type="InterPro" id="IPR013130">
    <property type="entry name" value="Fe3_Rdtase_TM_dom"/>
</dbReference>
<evidence type="ECO:0000256" key="14">
    <source>
        <dbReference type="SAM" id="MobiDB-lite"/>
    </source>
</evidence>
<gene>
    <name evidence="17" type="ORF">JAAARDRAFT_35728</name>
</gene>
<dbReference type="SFLD" id="SFLDG01168">
    <property type="entry name" value="Ferric_reductase_subgroup_(FRE"/>
    <property type="match status" value="1"/>
</dbReference>
<evidence type="ECO:0000313" key="18">
    <source>
        <dbReference type="Proteomes" id="UP000027265"/>
    </source>
</evidence>
<dbReference type="GO" id="GO:0006826">
    <property type="term" value="P:iron ion transport"/>
    <property type="evidence" value="ECO:0007669"/>
    <property type="project" value="TreeGrafter"/>
</dbReference>
<feature type="transmembrane region" description="Helical" evidence="15">
    <location>
        <begin position="150"/>
        <end position="170"/>
    </location>
</feature>
<dbReference type="GO" id="GO:0015677">
    <property type="term" value="P:copper ion import"/>
    <property type="evidence" value="ECO:0007669"/>
    <property type="project" value="TreeGrafter"/>
</dbReference>
<dbReference type="InterPro" id="IPR013112">
    <property type="entry name" value="FAD-bd_8"/>
</dbReference>
<keyword evidence="9" id="KW-0560">Oxidoreductase</keyword>
<dbReference type="InterPro" id="IPR017927">
    <property type="entry name" value="FAD-bd_FR_type"/>
</dbReference>
<evidence type="ECO:0000313" key="17">
    <source>
        <dbReference type="EMBL" id="KDQ57126.1"/>
    </source>
</evidence>
<dbReference type="Gene3D" id="3.40.50.80">
    <property type="entry name" value="Nucleotide-binding domain of ferredoxin-NADP reductase (FNR) module"/>
    <property type="match status" value="1"/>
</dbReference>
<dbReference type="AlphaFoldDB" id="A0A067Q3F2"/>
<evidence type="ECO:0000256" key="9">
    <source>
        <dbReference type="ARBA" id="ARBA00023002"/>
    </source>
</evidence>
<name>A0A067Q3F2_9AGAM</name>
<evidence type="ECO:0000256" key="5">
    <source>
        <dbReference type="ARBA" id="ARBA00022475"/>
    </source>
</evidence>
<accession>A0A067Q3F2</accession>
<dbReference type="Pfam" id="PF08022">
    <property type="entry name" value="FAD_binding_8"/>
    <property type="match status" value="1"/>
</dbReference>
<keyword evidence="18" id="KW-1185">Reference proteome</keyword>
<evidence type="ECO:0000256" key="2">
    <source>
        <dbReference type="ARBA" id="ARBA00006278"/>
    </source>
</evidence>
<keyword evidence="11 15" id="KW-0472">Membrane</keyword>
<sequence length="617" mass="66595">MSDSPSNAGPTGGGDPGAPSNSPDSGPSFDPEMLVFLVDMLFLVAIAFFALVALPHAIARFSRKSEWFQGLFLRKGDPEKRKAAQRGALGAGLAYGASSDDFLTIDSHSHLRPVNEKPLPNKNLPVHFPAWSALAYPLAKILRAPCYDHLSVGQVILMTAYFGVLVWASLFQSNLLTDPDRSGYIVMSQIPVVYAFATKNNLIGSLVAVGYEKLNFFHRWAGRLMALFANIHTLGYFYSWALEGSFQENISQGFVIWGLIATISLNMLVFLSTAFVRERAYNLFMFGHITGFLVFPLAACLHEDVLITYVVAAGAFFLADHILRMFKTHVIKAKIHSIPSLSLTHLSIPTLSTGWRAGQHVRIRILSSKMGLMGWSEVHPFTIASAPEAGEGLVLLCKKTGSWTKRLYGLAAGNEGGEKGSFGVGGEGEVKVMIEGPYSGSGHSVFASYSGALFVAGGSGITFALSGAQDLVLKAMAGESRVKVIEIVWVVQDPASVAPLSPLFHTLFQQTNQTSTTLRISIFYTRASFVDPSKTFVPPGITFSPGRPKIANILDGVIESTLSANQQKGAEKLAGVMVGVCGPMGLGEQVRQVVGNVDPVRREAVRGVELCEEVFGW</sequence>
<evidence type="ECO:0000256" key="8">
    <source>
        <dbReference type="ARBA" id="ARBA00022989"/>
    </source>
</evidence>
<dbReference type="HOGENOM" id="CLU_017408_1_0_1"/>
<proteinExistence type="inferred from homology"/>
<dbReference type="GO" id="GO:0006879">
    <property type="term" value="P:intracellular iron ion homeostasis"/>
    <property type="evidence" value="ECO:0007669"/>
    <property type="project" value="TreeGrafter"/>
</dbReference>
<feature type="transmembrane region" description="Helical" evidence="15">
    <location>
        <begin position="305"/>
        <end position="323"/>
    </location>
</feature>
<feature type="transmembrane region" description="Helical" evidence="15">
    <location>
        <begin position="283"/>
        <end position="299"/>
    </location>
</feature>
<evidence type="ECO:0000256" key="15">
    <source>
        <dbReference type="SAM" id="Phobius"/>
    </source>
</evidence>
<keyword evidence="10" id="KW-0406">Ion transport</keyword>
<dbReference type="SUPFAM" id="SSF63380">
    <property type="entry name" value="Riboflavin synthase domain-like"/>
    <property type="match status" value="1"/>
</dbReference>
<evidence type="ECO:0000256" key="3">
    <source>
        <dbReference type="ARBA" id="ARBA00012668"/>
    </source>
</evidence>
<dbReference type="InParanoid" id="A0A067Q3F2"/>
<dbReference type="GO" id="GO:0005886">
    <property type="term" value="C:plasma membrane"/>
    <property type="evidence" value="ECO:0007669"/>
    <property type="project" value="UniProtKB-SubCell"/>
</dbReference>
<dbReference type="EC" id="1.16.1.9" evidence="3"/>
<dbReference type="PANTHER" id="PTHR32361:SF9">
    <property type="entry name" value="FERRIC REDUCTASE TRANSMEMBRANE COMPONENT 3-RELATED"/>
    <property type="match status" value="1"/>
</dbReference>
<dbReference type="SUPFAM" id="SSF52343">
    <property type="entry name" value="Ferredoxin reductase-like, C-terminal NADP-linked domain"/>
    <property type="match status" value="1"/>
</dbReference>
<feature type="domain" description="FAD-binding FR-type" evidence="16">
    <location>
        <begin position="323"/>
        <end position="444"/>
    </location>
</feature>
<feature type="transmembrane region" description="Helical" evidence="15">
    <location>
        <begin position="254"/>
        <end position="276"/>
    </location>
</feature>
<keyword evidence="8 15" id="KW-1133">Transmembrane helix</keyword>
<keyword evidence="12" id="KW-0325">Glycoprotein</keyword>
<dbReference type="InterPro" id="IPR017938">
    <property type="entry name" value="Riboflavin_synthase-like_b-brl"/>
</dbReference>
<dbReference type="InterPro" id="IPR013121">
    <property type="entry name" value="Fe_red_NAD-bd_6"/>
</dbReference>
<comment type="subcellular location">
    <subcellularLocation>
        <location evidence="1">Cell membrane</location>
        <topology evidence="1">Multi-pass membrane protein</topology>
    </subcellularLocation>
</comment>
<evidence type="ECO:0000256" key="4">
    <source>
        <dbReference type="ARBA" id="ARBA00022448"/>
    </source>
</evidence>
<dbReference type="InterPro" id="IPR051410">
    <property type="entry name" value="Ferric/Cupric_Reductase"/>
</dbReference>
<keyword evidence="4" id="KW-0813">Transport</keyword>
<dbReference type="EMBL" id="KL197720">
    <property type="protein sequence ID" value="KDQ57126.1"/>
    <property type="molecule type" value="Genomic_DNA"/>
</dbReference>
<feature type="transmembrane region" description="Helical" evidence="15">
    <location>
        <begin position="190"/>
        <end position="211"/>
    </location>
</feature>
<comment type="catalytic activity">
    <reaction evidence="13">
        <text>2 a Fe(II)-siderophore + NADP(+) + H(+) = 2 a Fe(III)-siderophore + NADPH</text>
        <dbReference type="Rhea" id="RHEA:28795"/>
        <dbReference type="Rhea" id="RHEA-COMP:11342"/>
        <dbReference type="Rhea" id="RHEA-COMP:11344"/>
        <dbReference type="ChEBI" id="CHEBI:15378"/>
        <dbReference type="ChEBI" id="CHEBI:29033"/>
        <dbReference type="ChEBI" id="CHEBI:29034"/>
        <dbReference type="ChEBI" id="CHEBI:57783"/>
        <dbReference type="ChEBI" id="CHEBI:58349"/>
        <dbReference type="EC" id="1.16.1.9"/>
    </reaction>
</comment>
<dbReference type="SFLD" id="SFLDS00052">
    <property type="entry name" value="Ferric_Reductase_Domain"/>
    <property type="match status" value="1"/>
</dbReference>
<evidence type="ECO:0000256" key="6">
    <source>
        <dbReference type="ARBA" id="ARBA00022692"/>
    </source>
</evidence>
<feature type="region of interest" description="Disordered" evidence="14">
    <location>
        <begin position="1"/>
        <end position="26"/>
    </location>
</feature>